<evidence type="ECO:0000313" key="3">
    <source>
        <dbReference type="EMBL" id="WOO78741.1"/>
    </source>
</evidence>
<organism evidence="3 4">
    <name type="scientific">Vanrija pseudolonga</name>
    <dbReference type="NCBI Taxonomy" id="143232"/>
    <lineage>
        <taxon>Eukaryota</taxon>
        <taxon>Fungi</taxon>
        <taxon>Dikarya</taxon>
        <taxon>Basidiomycota</taxon>
        <taxon>Agaricomycotina</taxon>
        <taxon>Tremellomycetes</taxon>
        <taxon>Trichosporonales</taxon>
        <taxon>Trichosporonaceae</taxon>
        <taxon>Vanrija</taxon>
    </lineage>
</organism>
<dbReference type="Gene3D" id="3.80.10.10">
    <property type="entry name" value="Ribonuclease Inhibitor"/>
    <property type="match status" value="1"/>
</dbReference>
<reference evidence="3" key="1">
    <citation type="submission" date="2023-10" db="EMBL/GenBank/DDBJ databases">
        <authorList>
            <person name="Noh H."/>
        </authorList>
    </citation>
    <scope>NUCLEOTIDE SEQUENCE</scope>
    <source>
        <strain evidence="3">DUCC4014</strain>
    </source>
</reference>
<sequence>MPRGDLTQAQALYKSGMDMYGKQRYEEAMSAFDRAISLGDRGWKVMDAKAATMNRMGGAWRQSAFEIASALCKKYGDKNHKPWFRVASILVSMNMLDAAERSITKGLSLAKDAPSRKVFTELRATAERARIRLAETKATTAAEAEAARIAAVKAAMCFTHLLPPDILLLIAKAGAETDASMPLRMACVCADWRSVMLSHSPLWSHVKLGRRRPVAKLVLWKERSNGRLKRVTITHHVPKDRHGEVADILAPLIGGVEELAIAGAIEQFVSKWWGRCRRLKTLVVRNDTTLSLPFLCALLHPDASELQSVDWSSVVIPASGSPAALKRGYLTADDLWLPNPTVQLKSLRKLRIGAGQVAEARMWLPSLLEHAANIREVELGCTWAARHTPEEDEVVTLPTLSRLELRDTAGMPLPSAYLHTPNLTSFSCFGWTPREASTIDNLRGSGLTAALPILVSLDIGRCGFSQHELLALLPELVSLRFLNVSFGGLDNNFLEELVVEPGRVLLPSLTALSIAGHDNMSAGPLRRMVLSRHPDMPNPAPRRIAPAPAPKRSAFAPPQRKAPPLAVPSSQPETQRPEVAAMTWVCVDQCNHPDMDVRVLEQLRKHLRFVSNHNGAVVEDRIRGRGAFAWDRDSDWDETCGPGSGGCHLRKRRADSDGWYVHHTCKRAHIAGSEKEKEKA</sequence>
<dbReference type="EMBL" id="CP086715">
    <property type="protein sequence ID" value="WOO78741.1"/>
    <property type="molecule type" value="Genomic_DNA"/>
</dbReference>
<accession>A0AAF0Y6J9</accession>
<protein>
    <recommendedName>
        <fullName evidence="5">F-box domain-containing protein</fullName>
    </recommendedName>
</protein>
<dbReference type="GeneID" id="87805528"/>
<dbReference type="RefSeq" id="XP_062624773.1">
    <property type="nucleotide sequence ID" value="XM_062768789.1"/>
</dbReference>
<name>A0AAF0Y6J9_9TREE</name>
<proteinExistence type="predicted"/>
<dbReference type="SUPFAM" id="SSF52047">
    <property type="entry name" value="RNI-like"/>
    <property type="match status" value="1"/>
</dbReference>
<evidence type="ECO:0000313" key="4">
    <source>
        <dbReference type="Proteomes" id="UP000827549"/>
    </source>
</evidence>
<evidence type="ECO:0000256" key="2">
    <source>
        <dbReference type="SAM" id="MobiDB-lite"/>
    </source>
</evidence>
<evidence type="ECO:0000256" key="1">
    <source>
        <dbReference type="PROSITE-ProRule" id="PRU00339"/>
    </source>
</evidence>
<feature type="repeat" description="TPR" evidence="1">
    <location>
        <begin position="9"/>
        <end position="42"/>
    </location>
</feature>
<dbReference type="AlphaFoldDB" id="A0AAF0Y6J9"/>
<dbReference type="PROSITE" id="PS50005">
    <property type="entry name" value="TPR"/>
    <property type="match status" value="1"/>
</dbReference>
<feature type="region of interest" description="Disordered" evidence="2">
    <location>
        <begin position="533"/>
        <end position="574"/>
    </location>
</feature>
<keyword evidence="1" id="KW-0802">TPR repeat</keyword>
<dbReference type="InterPro" id="IPR011990">
    <property type="entry name" value="TPR-like_helical_dom_sf"/>
</dbReference>
<gene>
    <name evidence="3" type="ORF">LOC62_02G002280</name>
</gene>
<dbReference type="Gene3D" id="1.25.40.10">
    <property type="entry name" value="Tetratricopeptide repeat domain"/>
    <property type="match status" value="1"/>
</dbReference>
<dbReference type="InterPro" id="IPR032675">
    <property type="entry name" value="LRR_dom_sf"/>
</dbReference>
<evidence type="ECO:0008006" key="5">
    <source>
        <dbReference type="Google" id="ProtNLM"/>
    </source>
</evidence>
<dbReference type="SUPFAM" id="SSF48452">
    <property type="entry name" value="TPR-like"/>
    <property type="match status" value="1"/>
</dbReference>
<dbReference type="Proteomes" id="UP000827549">
    <property type="component" value="Chromosome 2"/>
</dbReference>
<keyword evidence="4" id="KW-1185">Reference proteome</keyword>
<dbReference type="InterPro" id="IPR019734">
    <property type="entry name" value="TPR_rpt"/>
</dbReference>
<feature type="compositionally biased region" description="Low complexity" evidence="2">
    <location>
        <begin position="541"/>
        <end position="554"/>
    </location>
</feature>